<proteinExistence type="predicted"/>
<protein>
    <submittedName>
        <fullName evidence="1">Uncharacterized protein</fullName>
    </submittedName>
</protein>
<accession>A0ABQ2Z9I5</accession>
<keyword evidence="2" id="KW-1185">Reference proteome</keyword>
<comment type="caution">
    <text evidence="1">The sequence shown here is derived from an EMBL/GenBank/DDBJ whole genome shotgun (WGS) entry which is preliminary data.</text>
</comment>
<organism evidence="1 2">
    <name type="scientific">Streptomyces djakartensis</name>
    <dbReference type="NCBI Taxonomy" id="68193"/>
    <lineage>
        <taxon>Bacteria</taxon>
        <taxon>Bacillati</taxon>
        <taxon>Actinomycetota</taxon>
        <taxon>Actinomycetes</taxon>
        <taxon>Kitasatosporales</taxon>
        <taxon>Streptomycetaceae</taxon>
        <taxon>Streptomyces</taxon>
    </lineage>
</organism>
<reference evidence="2" key="1">
    <citation type="journal article" date="2019" name="Int. J. Syst. Evol. Microbiol.">
        <title>The Global Catalogue of Microorganisms (GCM) 10K type strain sequencing project: providing services to taxonomists for standard genome sequencing and annotation.</title>
        <authorList>
            <consortium name="The Broad Institute Genomics Platform"/>
            <consortium name="The Broad Institute Genome Sequencing Center for Infectious Disease"/>
            <person name="Wu L."/>
            <person name="Ma J."/>
        </authorList>
    </citation>
    <scope>NUCLEOTIDE SEQUENCE [LARGE SCALE GENOMIC DNA]</scope>
    <source>
        <strain evidence="2">JCM 4957</strain>
    </source>
</reference>
<gene>
    <name evidence="1" type="ORF">GCM10010384_09050</name>
</gene>
<sequence>MSVATALRVVCEGTRVYGPRPLPVSAVRVTETPIVPNFALLRLSRPVPRTRVFRSVLGAGALCLIAQFPAPLPDRTPGGVVRGAFERVLSSSRTAPAGGV</sequence>
<name>A0ABQ2Z9I5_9ACTN</name>
<evidence type="ECO:0000313" key="1">
    <source>
        <dbReference type="EMBL" id="GGY06926.1"/>
    </source>
</evidence>
<evidence type="ECO:0000313" key="2">
    <source>
        <dbReference type="Proteomes" id="UP000653308"/>
    </source>
</evidence>
<dbReference type="EMBL" id="BMWE01000002">
    <property type="protein sequence ID" value="GGY06926.1"/>
    <property type="molecule type" value="Genomic_DNA"/>
</dbReference>
<dbReference type="Proteomes" id="UP000653308">
    <property type="component" value="Unassembled WGS sequence"/>
</dbReference>